<evidence type="ECO:0000256" key="14">
    <source>
        <dbReference type="HAMAP-Rule" id="MF_01006"/>
    </source>
</evidence>
<evidence type="ECO:0000256" key="3">
    <source>
        <dbReference type="ARBA" id="ARBA00012374"/>
    </source>
</evidence>
<keyword evidence="5 14" id="KW-1003">Cell membrane</keyword>
<dbReference type="Proteomes" id="UP000234639">
    <property type="component" value="Unassembled WGS sequence"/>
</dbReference>
<evidence type="ECO:0000256" key="2">
    <source>
        <dbReference type="ARBA" id="ARBA00010621"/>
    </source>
</evidence>
<keyword evidence="14" id="KW-0133">Cell shape</keyword>
<evidence type="ECO:0000256" key="12">
    <source>
        <dbReference type="ARBA" id="ARBA00032932"/>
    </source>
</evidence>
<dbReference type="EMBL" id="PKHU01000003">
    <property type="protein sequence ID" value="PKZ29419.1"/>
    <property type="molecule type" value="Genomic_DNA"/>
</dbReference>
<evidence type="ECO:0000313" key="15">
    <source>
        <dbReference type="EMBL" id="PKZ29419.1"/>
    </source>
</evidence>
<keyword evidence="6 14" id="KW-0812">Transmembrane</keyword>
<evidence type="ECO:0000256" key="13">
    <source>
        <dbReference type="ARBA" id="ARBA00047594"/>
    </source>
</evidence>
<keyword evidence="8 14" id="KW-1133">Transmembrane helix</keyword>
<dbReference type="RefSeq" id="WP_016646651.1">
    <property type="nucleotide sequence ID" value="NZ_PKHU01000003.1"/>
</dbReference>
<dbReference type="GO" id="GO:0050380">
    <property type="term" value="F:undecaprenyl-diphosphatase activity"/>
    <property type="evidence" value="ECO:0007669"/>
    <property type="project" value="UniProtKB-UniRule"/>
</dbReference>
<evidence type="ECO:0000256" key="6">
    <source>
        <dbReference type="ARBA" id="ARBA00022692"/>
    </source>
</evidence>
<dbReference type="GO" id="GO:0005886">
    <property type="term" value="C:plasma membrane"/>
    <property type="evidence" value="ECO:0007669"/>
    <property type="project" value="UniProtKB-SubCell"/>
</dbReference>
<dbReference type="Pfam" id="PF02673">
    <property type="entry name" value="BacA"/>
    <property type="match status" value="1"/>
</dbReference>
<reference evidence="15 16" key="1">
    <citation type="submission" date="2017-12" db="EMBL/GenBank/DDBJ databases">
        <title>Phylogenetic diversity of female urinary microbiome.</title>
        <authorList>
            <person name="Thomas-White K."/>
            <person name="Wolfe A.J."/>
        </authorList>
    </citation>
    <scope>NUCLEOTIDE SEQUENCE [LARGE SCALE GENOMIC DNA]</scope>
    <source>
        <strain evidence="15 16">UMB0112</strain>
    </source>
</reference>
<dbReference type="NCBIfam" id="NF001389">
    <property type="entry name" value="PRK00281.1-2"/>
    <property type="match status" value="1"/>
</dbReference>
<keyword evidence="14" id="KW-0961">Cell wall biogenesis/degradation</keyword>
<sequence>MTIFDTIILGIVEGLTEFLPVSSTGHLILTSHLLNLEQTNTLKCFEVVIQLGSILAVVFMFFKRLKQDINLWIKLIIGFIPTALIGFLLYSSIKGLFSPKITAYMLIIWGIIFIVVELFRKKNPPKNETQKLEDITYKQAFIIGLSQCFAMIPGTSRSGATIIIGLLSGLSRKTAASFSFLLAIPTMFAATFYDTYKNLNIFKENLSQIWLFLIGGFVAFVVALLAINLFLKFVSKFDYIPFGVYRIIIGIVFLFFVL</sequence>
<gene>
    <name evidence="14" type="primary">uppP</name>
    <name evidence="15" type="ORF">CYJ41_03420</name>
</gene>
<dbReference type="NCBIfam" id="TIGR00753">
    <property type="entry name" value="undec_PP_bacA"/>
    <property type="match status" value="1"/>
</dbReference>
<evidence type="ECO:0000256" key="4">
    <source>
        <dbReference type="ARBA" id="ARBA00021581"/>
    </source>
</evidence>
<dbReference type="NCBIfam" id="NF001390">
    <property type="entry name" value="PRK00281.1-4"/>
    <property type="match status" value="1"/>
</dbReference>
<comment type="caution">
    <text evidence="15">The sequence shown here is derived from an EMBL/GenBank/DDBJ whole genome shotgun (WGS) entry which is preliminary data.</text>
</comment>
<evidence type="ECO:0000256" key="10">
    <source>
        <dbReference type="ARBA" id="ARBA00023251"/>
    </source>
</evidence>
<keyword evidence="7 14" id="KW-0378">Hydrolase</keyword>
<protein>
    <recommendedName>
        <fullName evidence="4 14">Undecaprenyl-diphosphatase</fullName>
        <ecNumber evidence="3 14">3.6.1.27</ecNumber>
    </recommendedName>
    <alternativeName>
        <fullName evidence="12 14">Bacitracin resistance protein</fullName>
    </alternativeName>
    <alternativeName>
        <fullName evidence="11 14">Undecaprenyl pyrophosphate phosphatase</fullName>
    </alternativeName>
</protein>
<dbReference type="GO" id="GO:0071555">
    <property type="term" value="P:cell wall organization"/>
    <property type="evidence" value="ECO:0007669"/>
    <property type="project" value="UniProtKB-KW"/>
</dbReference>
<evidence type="ECO:0000313" key="16">
    <source>
        <dbReference type="Proteomes" id="UP000234639"/>
    </source>
</evidence>
<proteinExistence type="inferred from homology"/>
<comment type="catalytic activity">
    <reaction evidence="13 14">
        <text>di-trans,octa-cis-undecaprenyl diphosphate + H2O = di-trans,octa-cis-undecaprenyl phosphate + phosphate + H(+)</text>
        <dbReference type="Rhea" id="RHEA:28094"/>
        <dbReference type="ChEBI" id="CHEBI:15377"/>
        <dbReference type="ChEBI" id="CHEBI:15378"/>
        <dbReference type="ChEBI" id="CHEBI:43474"/>
        <dbReference type="ChEBI" id="CHEBI:58405"/>
        <dbReference type="ChEBI" id="CHEBI:60392"/>
        <dbReference type="EC" id="3.6.1.27"/>
    </reaction>
</comment>
<feature type="transmembrane region" description="Helical" evidence="14">
    <location>
        <begin position="69"/>
        <end position="89"/>
    </location>
</feature>
<evidence type="ECO:0000256" key="8">
    <source>
        <dbReference type="ARBA" id="ARBA00022989"/>
    </source>
</evidence>
<keyword evidence="14" id="KW-0573">Peptidoglycan synthesis</keyword>
<dbReference type="PANTHER" id="PTHR30622">
    <property type="entry name" value="UNDECAPRENYL-DIPHOSPHATASE"/>
    <property type="match status" value="1"/>
</dbReference>
<dbReference type="GO" id="GO:0009252">
    <property type="term" value="P:peptidoglycan biosynthetic process"/>
    <property type="evidence" value="ECO:0007669"/>
    <property type="project" value="UniProtKB-KW"/>
</dbReference>
<organism evidence="15 16">
    <name type="scientific">Campylobacter ureolyticus</name>
    <dbReference type="NCBI Taxonomy" id="827"/>
    <lineage>
        <taxon>Bacteria</taxon>
        <taxon>Pseudomonadati</taxon>
        <taxon>Campylobacterota</taxon>
        <taxon>Epsilonproteobacteria</taxon>
        <taxon>Campylobacterales</taxon>
        <taxon>Campylobacteraceae</taxon>
        <taxon>Campylobacter</taxon>
    </lineage>
</organism>
<evidence type="ECO:0000256" key="1">
    <source>
        <dbReference type="ARBA" id="ARBA00004651"/>
    </source>
</evidence>
<feature type="transmembrane region" description="Helical" evidence="14">
    <location>
        <begin position="239"/>
        <end position="257"/>
    </location>
</feature>
<dbReference type="GO" id="GO:0008360">
    <property type="term" value="P:regulation of cell shape"/>
    <property type="evidence" value="ECO:0007669"/>
    <property type="project" value="UniProtKB-KW"/>
</dbReference>
<keyword evidence="10 14" id="KW-0046">Antibiotic resistance</keyword>
<evidence type="ECO:0000256" key="9">
    <source>
        <dbReference type="ARBA" id="ARBA00023136"/>
    </source>
</evidence>
<accession>A0A2I1NAM9</accession>
<feature type="transmembrane region" description="Helical" evidence="14">
    <location>
        <begin position="175"/>
        <end position="196"/>
    </location>
</feature>
<evidence type="ECO:0000256" key="7">
    <source>
        <dbReference type="ARBA" id="ARBA00022801"/>
    </source>
</evidence>
<evidence type="ECO:0000256" key="11">
    <source>
        <dbReference type="ARBA" id="ARBA00032707"/>
    </source>
</evidence>
<keyword evidence="9 14" id="KW-0472">Membrane</keyword>
<dbReference type="PANTHER" id="PTHR30622:SF3">
    <property type="entry name" value="UNDECAPRENYL-DIPHOSPHATASE"/>
    <property type="match status" value="1"/>
</dbReference>
<name>A0A2I1NAM9_9BACT</name>
<dbReference type="InterPro" id="IPR003824">
    <property type="entry name" value="UppP"/>
</dbReference>
<dbReference type="HAMAP" id="MF_01006">
    <property type="entry name" value="Undec_diphosphatase"/>
    <property type="match status" value="1"/>
</dbReference>
<comment type="subcellular location">
    <subcellularLocation>
        <location evidence="1 14">Cell membrane</location>
        <topology evidence="1 14">Multi-pass membrane protein</topology>
    </subcellularLocation>
</comment>
<comment type="function">
    <text evidence="14">Catalyzes the dephosphorylation of undecaprenyl diphosphate (UPP). Confers resistance to bacitracin.</text>
</comment>
<feature type="transmembrane region" description="Helical" evidence="14">
    <location>
        <begin position="208"/>
        <end position="227"/>
    </location>
</feature>
<feature type="transmembrane region" description="Helical" evidence="14">
    <location>
        <begin position="101"/>
        <end position="119"/>
    </location>
</feature>
<dbReference type="AlphaFoldDB" id="A0A2I1NAM9"/>
<feature type="transmembrane region" description="Helical" evidence="14">
    <location>
        <begin position="45"/>
        <end position="62"/>
    </location>
</feature>
<comment type="miscellaneous">
    <text evidence="14">Bacitracin is thought to be involved in the inhibition of peptidoglycan synthesis by sequestering undecaprenyl diphosphate, thereby reducing the pool of lipid carrier available.</text>
</comment>
<dbReference type="EC" id="3.6.1.27" evidence="3 14"/>
<dbReference type="GO" id="GO:0046677">
    <property type="term" value="P:response to antibiotic"/>
    <property type="evidence" value="ECO:0007669"/>
    <property type="project" value="UniProtKB-UniRule"/>
</dbReference>
<comment type="similarity">
    <text evidence="2 14">Belongs to the UppP family.</text>
</comment>
<evidence type="ECO:0000256" key="5">
    <source>
        <dbReference type="ARBA" id="ARBA00022475"/>
    </source>
</evidence>